<dbReference type="InterPro" id="IPR046741">
    <property type="entry name" value="DUF6791"/>
</dbReference>
<keyword evidence="3" id="KW-0808">Transferase</keyword>
<evidence type="ECO:0000259" key="1">
    <source>
        <dbReference type="Pfam" id="PF00899"/>
    </source>
</evidence>
<dbReference type="InterPro" id="IPR035985">
    <property type="entry name" value="Ubiquitin-activating_enz"/>
</dbReference>
<accession>A0A3A3FTB7</accession>
<keyword evidence="4" id="KW-1185">Reference proteome</keyword>
<dbReference type="AlphaFoldDB" id="A0A3A3FTB7"/>
<dbReference type="Gene3D" id="3.40.50.720">
    <property type="entry name" value="NAD(P)-binding Rossmann-like Domain"/>
    <property type="match status" value="1"/>
</dbReference>
<dbReference type="InterPro" id="IPR000594">
    <property type="entry name" value="ThiF_NAD_FAD-bd"/>
</dbReference>
<dbReference type="OrthoDB" id="8773615at2"/>
<dbReference type="Pfam" id="PF00899">
    <property type="entry name" value="ThiF"/>
    <property type="match status" value="1"/>
</dbReference>
<comment type="caution">
    <text evidence="3">The sequence shown here is derived from an EMBL/GenBank/DDBJ whole genome shotgun (WGS) entry which is preliminary data.</text>
</comment>
<dbReference type="NCBIfam" id="NF004805">
    <property type="entry name" value="PRK06153.1-4"/>
    <property type="match status" value="1"/>
</dbReference>
<dbReference type="EMBL" id="QYUO01000001">
    <property type="protein sequence ID" value="RJF99432.1"/>
    <property type="molecule type" value="Genomic_DNA"/>
</dbReference>
<protein>
    <submittedName>
        <fullName evidence="3">ThiF family adenylyltransferase</fullName>
    </submittedName>
</protein>
<evidence type="ECO:0000259" key="2">
    <source>
        <dbReference type="Pfam" id="PF20590"/>
    </source>
</evidence>
<feature type="domain" description="THIF-type NAD/FAD binding fold" evidence="1">
    <location>
        <begin position="172"/>
        <end position="299"/>
    </location>
</feature>
<feature type="domain" description="DUF6791" evidence="2">
    <location>
        <begin position="10"/>
        <end position="159"/>
    </location>
</feature>
<dbReference type="GO" id="GO:0016779">
    <property type="term" value="F:nucleotidyltransferase activity"/>
    <property type="evidence" value="ECO:0007669"/>
    <property type="project" value="UniProtKB-KW"/>
</dbReference>
<dbReference type="RefSeq" id="WP_119769370.1">
    <property type="nucleotide sequence ID" value="NZ_QYUO01000001.1"/>
</dbReference>
<dbReference type="GO" id="GO:0008641">
    <property type="term" value="F:ubiquitin-like modifier activating enzyme activity"/>
    <property type="evidence" value="ECO:0007669"/>
    <property type="project" value="InterPro"/>
</dbReference>
<dbReference type="Proteomes" id="UP000265955">
    <property type="component" value="Unassembled WGS sequence"/>
</dbReference>
<keyword evidence="3" id="KW-0548">Nucleotidyltransferase</keyword>
<dbReference type="SUPFAM" id="SSF69572">
    <property type="entry name" value="Activating enzymes of the ubiquitin-like proteins"/>
    <property type="match status" value="1"/>
</dbReference>
<gene>
    <name evidence="3" type="ORF">D3871_13545</name>
</gene>
<evidence type="ECO:0000313" key="3">
    <source>
        <dbReference type="EMBL" id="RJF99432.1"/>
    </source>
</evidence>
<organism evidence="3 4">
    <name type="scientific">Noviherbaspirillum saxi</name>
    <dbReference type="NCBI Taxonomy" id="2320863"/>
    <lineage>
        <taxon>Bacteria</taxon>
        <taxon>Pseudomonadati</taxon>
        <taxon>Pseudomonadota</taxon>
        <taxon>Betaproteobacteria</taxon>
        <taxon>Burkholderiales</taxon>
        <taxon>Oxalobacteraceae</taxon>
        <taxon>Noviherbaspirillum</taxon>
    </lineage>
</organism>
<name>A0A3A3FTB7_9BURK</name>
<reference evidence="4" key="1">
    <citation type="submission" date="2018-09" db="EMBL/GenBank/DDBJ databases">
        <authorList>
            <person name="Zhu H."/>
        </authorList>
    </citation>
    <scope>NUCLEOTIDE SEQUENCE [LARGE SCALE GENOMIC DNA]</scope>
    <source>
        <strain evidence="4">K1R23-30</strain>
    </source>
</reference>
<dbReference type="Pfam" id="PF20590">
    <property type="entry name" value="DUF6791"/>
    <property type="match status" value="1"/>
</dbReference>
<dbReference type="CDD" id="cd01483">
    <property type="entry name" value="E1_enzyme_family"/>
    <property type="match status" value="1"/>
</dbReference>
<evidence type="ECO:0000313" key="4">
    <source>
        <dbReference type="Proteomes" id="UP000265955"/>
    </source>
</evidence>
<dbReference type="NCBIfam" id="NF004804">
    <property type="entry name" value="PRK06153.1-3"/>
    <property type="match status" value="1"/>
</dbReference>
<sequence length="390" mass="43059">MSHQLIDRSPDLKRLRDEGYEVEIRSQHLLVHGIPYLNATGTARRGTLVSDLTMAGDVTARPGSHAAHFIGEHPCRKDGTQISQIKHGTGNNPLAPDIMVNHSFSNKPANGYANYYEKMTTYIAIISAPAQSVDPSLTAKTFKLIESSESDSVFKYLDTSSSRAGIGAMSAKFKGLKIAIIGLGGTGSYTLDLVAKTEVAEIHLYDKDKLLQHNAFRSPAAPSQEELFTQPPKVAHYYHLYSKMRRGIVPHETFVDESNVHELADIDYVFICVDKGSVKRPIIATLQAAGIPFIDVGMGVHAVGDKLWATLRVTTSSKKKTDHVLTRISLSDDDDDKYSQNIQIADLNCLNAALAVLKWKKLCSFYLDEENEHNSTYTTSINLFTSEDRS</sequence>
<proteinExistence type="predicted"/>